<protein>
    <submittedName>
        <fullName evidence="1">Uncharacterized protein</fullName>
    </submittedName>
</protein>
<organism evidence="1 2">
    <name type="scientific">Ensete ventricosum</name>
    <name type="common">Abyssinian banana</name>
    <name type="synonym">Musa ensete</name>
    <dbReference type="NCBI Taxonomy" id="4639"/>
    <lineage>
        <taxon>Eukaryota</taxon>
        <taxon>Viridiplantae</taxon>
        <taxon>Streptophyta</taxon>
        <taxon>Embryophyta</taxon>
        <taxon>Tracheophyta</taxon>
        <taxon>Spermatophyta</taxon>
        <taxon>Magnoliopsida</taxon>
        <taxon>Liliopsida</taxon>
        <taxon>Zingiberales</taxon>
        <taxon>Musaceae</taxon>
        <taxon>Ensete</taxon>
    </lineage>
</organism>
<name>A0A426YSD8_ENSVE</name>
<accession>A0A426YSD8</accession>
<comment type="caution">
    <text evidence="1">The sequence shown here is derived from an EMBL/GenBank/DDBJ whole genome shotgun (WGS) entry which is preliminary data.</text>
</comment>
<evidence type="ECO:0000313" key="1">
    <source>
        <dbReference type="EMBL" id="RRT54591.1"/>
    </source>
</evidence>
<evidence type="ECO:0000313" key="2">
    <source>
        <dbReference type="Proteomes" id="UP000287651"/>
    </source>
</evidence>
<dbReference type="EMBL" id="AMZH03010517">
    <property type="protein sequence ID" value="RRT54591.1"/>
    <property type="molecule type" value="Genomic_DNA"/>
</dbReference>
<reference evidence="1 2" key="1">
    <citation type="journal article" date="2014" name="Agronomy (Basel)">
        <title>A Draft Genome Sequence for Ensete ventricosum, the Drought-Tolerant Tree Against Hunger.</title>
        <authorList>
            <person name="Harrison J."/>
            <person name="Moore K.A."/>
            <person name="Paszkiewicz K."/>
            <person name="Jones T."/>
            <person name="Grant M."/>
            <person name="Ambacheew D."/>
            <person name="Muzemil S."/>
            <person name="Studholme D.J."/>
        </authorList>
    </citation>
    <scope>NUCLEOTIDE SEQUENCE [LARGE SCALE GENOMIC DNA]</scope>
</reference>
<dbReference type="Proteomes" id="UP000287651">
    <property type="component" value="Unassembled WGS sequence"/>
</dbReference>
<feature type="non-terminal residue" evidence="1">
    <location>
        <position position="1"/>
    </location>
</feature>
<proteinExistence type="predicted"/>
<sequence length="63" mass="7053">VEGREWTKSDCFRLKASGLRGGEGERSAAAESSVASWLRLDATHREVIKELIIAIIFIQNSHR</sequence>
<dbReference type="AlphaFoldDB" id="A0A426YSD8"/>
<gene>
    <name evidence="1" type="ORF">B296_00046816</name>
</gene>